<dbReference type="HOGENOM" id="CLU_095735_0_1_1"/>
<reference evidence="2 3" key="1">
    <citation type="journal article" date="2013" name="BMC Genomics">
        <title>The genome and transcriptome of the pine saprophyte Ophiostoma piceae, and a comparison with the bark beetle-associated pine pathogen Grosmannia clavigera.</title>
        <authorList>
            <person name="Haridas S."/>
            <person name="Wang Y."/>
            <person name="Lim L."/>
            <person name="Massoumi Alamouti S."/>
            <person name="Jackman S."/>
            <person name="Docking R."/>
            <person name="Robertson G."/>
            <person name="Birol I."/>
            <person name="Bohlmann J."/>
            <person name="Breuil C."/>
        </authorList>
    </citation>
    <scope>NUCLEOTIDE SEQUENCE [LARGE SCALE GENOMIC DNA]</scope>
    <source>
        <strain evidence="2 3">UAMH 11346</strain>
    </source>
</reference>
<protein>
    <submittedName>
        <fullName evidence="2">Nadh-ubiquinone oxidoreductase kDa subunit</fullName>
    </submittedName>
</protein>
<dbReference type="OrthoDB" id="2120038at2759"/>
<dbReference type="OMA" id="RTECEMR"/>
<dbReference type="EMBL" id="KE148148">
    <property type="protein sequence ID" value="EPE08890.1"/>
    <property type="molecule type" value="Genomic_DNA"/>
</dbReference>
<dbReference type="AlphaFoldDB" id="S3D666"/>
<feature type="region of interest" description="Disordered" evidence="1">
    <location>
        <begin position="30"/>
        <end position="52"/>
    </location>
</feature>
<accession>S3D666</accession>
<evidence type="ECO:0000313" key="2">
    <source>
        <dbReference type="EMBL" id="EPE08890.1"/>
    </source>
</evidence>
<evidence type="ECO:0000256" key="1">
    <source>
        <dbReference type="SAM" id="MobiDB-lite"/>
    </source>
</evidence>
<proteinExistence type="predicted"/>
<keyword evidence="3" id="KW-1185">Reference proteome</keyword>
<feature type="compositionally biased region" description="Basic and acidic residues" evidence="1">
    <location>
        <begin position="38"/>
        <end position="50"/>
    </location>
</feature>
<organism evidence="2 3">
    <name type="scientific">Ophiostoma piceae (strain UAMH 11346)</name>
    <name type="common">Sap stain fungus</name>
    <dbReference type="NCBI Taxonomy" id="1262450"/>
    <lineage>
        <taxon>Eukaryota</taxon>
        <taxon>Fungi</taxon>
        <taxon>Dikarya</taxon>
        <taxon>Ascomycota</taxon>
        <taxon>Pezizomycotina</taxon>
        <taxon>Sordariomycetes</taxon>
        <taxon>Sordariomycetidae</taxon>
        <taxon>Ophiostomatales</taxon>
        <taxon>Ophiostomataceae</taxon>
        <taxon>Ophiostoma</taxon>
    </lineage>
</organism>
<dbReference type="STRING" id="1262450.S3D666"/>
<evidence type="ECO:0000313" key="3">
    <source>
        <dbReference type="Proteomes" id="UP000016923"/>
    </source>
</evidence>
<dbReference type="InterPro" id="IPR034444">
    <property type="entry name" value="Nuo17.8"/>
</dbReference>
<dbReference type="PANTHER" id="PTHR42100">
    <property type="entry name" value="OXIDOREDUCTASE 178 KDA SUBUNIT, PUTATIVE (AFU_ORTHOLOGUE AFUA_8G04320)-RELATED"/>
    <property type="match status" value="1"/>
</dbReference>
<keyword evidence="2" id="KW-0830">Ubiquinone</keyword>
<sequence length="185" mass="20584">MMPIRQRAAFAARQARVAIARPAAIKSTSAVRFGSTESHGDHHDHHDHGHAAPVDEPMGTAFFVFLGAIPFTYALYSLSRPGKDGEPTVIETYINKLSYPTTLWETRNSLHTAAIDQATQDKNLFYNVPRNTHVELRNPEVFMSGSPYNVPAGHNINLDKVVEHYRQEHLKEVARQASAAAKAKE</sequence>
<dbReference type="Proteomes" id="UP000016923">
    <property type="component" value="Unassembled WGS sequence"/>
</dbReference>
<name>S3D666_OPHP1</name>
<dbReference type="PANTHER" id="PTHR42100:SF1">
    <property type="entry name" value="OXIDOREDUCTASE 178 KDA SUBUNIT, PUTATIVE (AFU_ORTHOLOGUE AFUA_8G04320)-RELATED"/>
    <property type="match status" value="1"/>
</dbReference>
<gene>
    <name evidence="2" type="ORF">F503_04477</name>
</gene>
<dbReference type="VEuPathDB" id="FungiDB:F503_04477"/>
<dbReference type="GO" id="GO:0005739">
    <property type="term" value="C:mitochondrion"/>
    <property type="evidence" value="ECO:0007669"/>
    <property type="project" value="InterPro"/>
</dbReference>
<dbReference type="eggNOG" id="ENOG502S7GA">
    <property type="taxonomic scope" value="Eukaryota"/>
</dbReference>